<proteinExistence type="predicted"/>
<gene>
    <name evidence="1" type="ORF">Enr13x_42290</name>
</gene>
<dbReference type="RefSeq" id="WP_197455222.1">
    <property type="nucleotide sequence ID" value="NZ_CP037423.1"/>
</dbReference>
<evidence type="ECO:0000313" key="2">
    <source>
        <dbReference type="Proteomes" id="UP000319004"/>
    </source>
</evidence>
<dbReference type="EMBL" id="CP037423">
    <property type="protein sequence ID" value="QDV44364.1"/>
    <property type="molecule type" value="Genomic_DNA"/>
</dbReference>
<sequence length="232" mass="25188">MNISGEDYEIGEAVVWDDVLSVTDADDFNPREALVDFVCEADRPTWHDSVASLGIVLDDTPDDDFGRVVIGGAAVVRLSDATDGAYAFIDPSTPERWKLSASSGYKVIDKINDDWAVVNLSSFQPLWRYELTQDSQAPSTATAKLIALDGTEFAASINLSDPLSTTTYRETGDKGYCILTGDKFEALVPAPKTLQVVTDFIVGESGITIERKNVTVFGTENVDDEVIEGTEC</sequence>
<evidence type="ECO:0000313" key="1">
    <source>
        <dbReference type="EMBL" id="QDV44364.1"/>
    </source>
</evidence>
<accession>A0A518HU69</accession>
<name>A0A518HU69_9BACT</name>
<dbReference type="AlphaFoldDB" id="A0A518HU69"/>
<dbReference type="Proteomes" id="UP000319004">
    <property type="component" value="Chromosome"/>
</dbReference>
<dbReference type="KEGG" id="snep:Enr13x_42290"/>
<reference evidence="1 2" key="1">
    <citation type="submission" date="2019-03" db="EMBL/GenBank/DDBJ databases">
        <title>Deep-cultivation of Planctomycetes and their phenomic and genomic characterization uncovers novel biology.</title>
        <authorList>
            <person name="Wiegand S."/>
            <person name="Jogler M."/>
            <person name="Boedeker C."/>
            <person name="Pinto D."/>
            <person name="Vollmers J."/>
            <person name="Rivas-Marin E."/>
            <person name="Kohn T."/>
            <person name="Peeters S.H."/>
            <person name="Heuer A."/>
            <person name="Rast P."/>
            <person name="Oberbeckmann S."/>
            <person name="Bunk B."/>
            <person name="Jeske O."/>
            <person name="Meyerdierks A."/>
            <person name="Storesund J.E."/>
            <person name="Kallscheuer N."/>
            <person name="Luecker S."/>
            <person name="Lage O.M."/>
            <person name="Pohl T."/>
            <person name="Merkel B.J."/>
            <person name="Hornburger P."/>
            <person name="Mueller R.-W."/>
            <person name="Bruemmer F."/>
            <person name="Labrenz M."/>
            <person name="Spormann A.M."/>
            <person name="Op den Camp H."/>
            <person name="Overmann J."/>
            <person name="Amann R."/>
            <person name="Jetten M.S.M."/>
            <person name="Mascher T."/>
            <person name="Medema M.H."/>
            <person name="Devos D.P."/>
            <person name="Kaster A.-K."/>
            <person name="Ovreas L."/>
            <person name="Rohde M."/>
            <person name="Galperin M.Y."/>
            <person name="Jogler C."/>
        </authorList>
    </citation>
    <scope>NUCLEOTIDE SEQUENCE [LARGE SCALE GENOMIC DNA]</scope>
    <source>
        <strain evidence="1 2">Enr13</strain>
    </source>
</reference>
<protein>
    <submittedName>
        <fullName evidence="1">Uncharacterized protein</fullName>
    </submittedName>
</protein>
<organism evidence="1 2">
    <name type="scientific">Stieleria neptunia</name>
    <dbReference type="NCBI Taxonomy" id="2527979"/>
    <lineage>
        <taxon>Bacteria</taxon>
        <taxon>Pseudomonadati</taxon>
        <taxon>Planctomycetota</taxon>
        <taxon>Planctomycetia</taxon>
        <taxon>Pirellulales</taxon>
        <taxon>Pirellulaceae</taxon>
        <taxon>Stieleria</taxon>
    </lineage>
</organism>
<keyword evidence="2" id="KW-1185">Reference proteome</keyword>